<dbReference type="InterPro" id="IPR006076">
    <property type="entry name" value="FAD-dep_OxRdtase"/>
</dbReference>
<keyword evidence="3" id="KW-0285">Flavoprotein</keyword>
<proteinExistence type="inferred from homology"/>
<reference evidence="7 8" key="1">
    <citation type="submission" date="2016-10" db="EMBL/GenBank/DDBJ databases">
        <title>Genome sequence of the ascomycete fungus Penicillium subrubescens.</title>
        <authorList>
            <person name="De Vries R.P."/>
            <person name="Peng M."/>
            <person name="Dilokpimol A."/>
            <person name="Hilden K."/>
            <person name="Makela M.R."/>
            <person name="Grigoriev I."/>
            <person name="Riley R."/>
            <person name="Granchi Z."/>
        </authorList>
    </citation>
    <scope>NUCLEOTIDE SEQUENCE [LARGE SCALE GENOMIC DNA]</scope>
    <source>
        <strain evidence="7 8">CBS 132785</strain>
    </source>
</reference>
<dbReference type="InterPro" id="IPR006181">
    <property type="entry name" value="D-amino_acid_oxidase_CS"/>
</dbReference>
<dbReference type="Proteomes" id="UP000186955">
    <property type="component" value="Unassembled WGS sequence"/>
</dbReference>
<evidence type="ECO:0000313" key="7">
    <source>
        <dbReference type="EMBL" id="OKP12080.1"/>
    </source>
</evidence>
<dbReference type="OrthoDB" id="2015447at2759"/>
<evidence type="ECO:0000256" key="1">
    <source>
        <dbReference type="ARBA" id="ARBA00001974"/>
    </source>
</evidence>
<evidence type="ECO:0000259" key="6">
    <source>
        <dbReference type="Pfam" id="PF01266"/>
    </source>
</evidence>
<dbReference type="PANTHER" id="PTHR11530">
    <property type="entry name" value="D-AMINO ACID OXIDASE"/>
    <property type="match status" value="1"/>
</dbReference>
<dbReference type="InterPro" id="IPR023209">
    <property type="entry name" value="DAO"/>
</dbReference>
<evidence type="ECO:0000256" key="3">
    <source>
        <dbReference type="ARBA" id="ARBA00022630"/>
    </source>
</evidence>
<dbReference type="SUPFAM" id="SSF51971">
    <property type="entry name" value="Nucleotide-binding domain"/>
    <property type="match status" value="1"/>
</dbReference>
<keyword evidence="5" id="KW-0560">Oxidoreductase</keyword>
<dbReference type="Pfam" id="PF01266">
    <property type="entry name" value="DAO"/>
    <property type="match status" value="1"/>
</dbReference>
<dbReference type="GO" id="GO:0071949">
    <property type="term" value="F:FAD binding"/>
    <property type="evidence" value="ECO:0007669"/>
    <property type="project" value="InterPro"/>
</dbReference>
<dbReference type="GO" id="GO:0003884">
    <property type="term" value="F:D-amino-acid oxidase activity"/>
    <property type="evidence" value="ECO:0007669"/>
    <property type="project" value="InterPro"/>
</dbReference>
<sequence>MASLETIVVIGAGVIGLSTALSIQEHLSSTQSVLLVARDFPSDTSINYASPWAGAHYRPVPGSSPQALREANQALRTFNYLKQIAADEPAAGINFVKGIEHLEAPPPEYLDKPSVQNVYHFEDFRSLTTDEIPAGVKWGVEYGTYVINSPVYCAHMLRKFIVKGGRTQQYTLVNIKEAFALADNVKTVVNCSGTGFADPKSFIIRGQTCLVRNPVSATITRQNEDGTWSFCIPRPLDGGTVIGGTKQPHDWDPNPSPEIRAQLLSNASKWFPFTAESKGQFDVVRDIVGRRPAREGGMRIEVEQVEDSKSIVHAYGAGGRGFELSRGVAEDATALMLESGLLRVQAKATL</sequence>
<evidence type="ECO:0000256" key="4">
    <source>
        <dbReference type="ARBA" id="ARBA00022827"/>
    </source>
</evidence>
<keyword evidence="8" id="KW-1185">Reference proteome</keyword>
<comment type="caution">
    <text evidence="7">The sequence shown here is derived from an EMBL/GenBank/DDBJ whole genome shotgun (WGS) entry which is preliminary data.</text>
</comment>
<evidence type="ECO:0000313" key="8">
    <source>
        <dbReference type="Proteomes" id="UP000186955"/>
    </source>
</evidence>
<evidence type="ECO:0000256" key="2">
    <source>
        <dbReference type="ARBA" id="ARBA00006730"/>
    </source>
</evidence>
<dbReference type="GO" id="GO:0005737">
    <property type="term" value="C:cytoplasm"/>
    <property type="evidence" value="ECO:0007669"/>
    <property type="project" value="TreeGrafter"/>
</dbReference>
<name>A0A1Q5UHW8_9EURO</name>
<dbReference type="PROSITE" id="PS00677">
    <property type="entry name" value="DAO"/>
    <property type="match status" value="1"/>
</dbReference>
<comment type="cofactor">
    <cofactor evidence="1">
        <name>FAD</name>
        <dbReference type="ChEBI" id="CHEBI:57692"/>
    </cofactor>
</comment>
<evidence type="ECO:0000256" key="5">
    <source>
        <dbReference type="ARBA" id="ARBA00023002"/>
    </source>
</evidence>
<dbReference type="AlphaFoldDB" id="A0A1Q5UHW8"/>
<gene>
    <name evidence="7" type="ORF">PENSUB_2438</name>
</gene>
<dbReference type="Gene3D" id="3.40.50.720">
    <property type="entry name" value="NAD(P)-binding Rossmann-like Domain"/>
    <property type="match status" value="1"/>
</dbReference>
<dbReference type="STRING" id="1316194.A0A1Q5UHW8"/>
<accession>A0A1Q5UHW8</accession>
<organism evidence="7 8">
    <name type="scientific">Penicillium subrubescens</name>
    <dbReference type="NCBI Taxonomy" id="1316194"/>
    <lineage>
        <taxon>Eukaryota</taxon>
        <taxon>Fungi</taxon>
        <taxon>Dikarya</taxon>
        <taxon>Ascomycota</taxon>
        <taxon>Pezizomycotina</taxon>
        <taxon>Eurotiomycetes</taxon>
        <taxon>Eurotiomycetidae</taxon>
        <taxon>Eurotiales</taxon>
        <taxon>Aspergillaceae</taxon>
        <taxon>Penicillium</taxon>
    </lineage>
</organism>
<comment type="similarity">
    <text evidence="2">Belongs to the DAMOX/DASOX family.</text>
</comment>
<dbReference type="SUPFAM" id="SSF54373">
    <property type="entry name" value="FAD-linked reductases, C-terminal domain"/>
    <property type="match status" value="1"/>
</dbReference>
<keyword evidence="4" id="KW-0274">FAD</keyword>
<dbReference type="GO" id="GO:0019478">
    <property type="term" value="P:D-amino acid catabolic process"/>
    <property type="evidence" value="ECO:0007669"/>
    <property type="project" value="TreeGrafter"/>
</dbReference>
<protein>
    <submittedName>
        <fullName evidence="7">D-amino-acid oxidase</fullName>
    </submittedName>
</protein>
<dbReference type="Gene3D" id="3.30.9.10">
    <property type="entry name" value="D-Amino Acid Oxidase, subunit A, domain 2"/>
    <property type="match status" value="1"/>
</dbReference>
<dbReference type="PANTHER" id="PTHR11530:SF26">
    <property type="entry name" value="FAD DEPENDENT OXIDOREDUCTASE SUPERFAMILY (AFU_ORTHOLOGUE AFUA_5G13940)"/>
    <property type="match status" value="1"/>
</dbReference>
<feature type="domain" description="FAD dependent oxidoreductase" evidence="6">
    <location>
        <begin position="7"/>
        <end position="334"/>
    </location>
</feature>
<dbReference type="EMBL" id="MNBE01000251">
    <property type="protein sequence ID" value="OKP12080.1"/>
    <property type="molecule type" value="Genomic_DNA"/>
</dbReference>
<dbReference type="PIRSF" id="PIRSF000189">
    <property type="entry name" value="D-aa_oxidase"/>
    <property type="match status" value="1"/>
</dbReference>